<organism evidence="2 3">
    <name type="scientific">Mycobacterium adipatum</name>
    <dbReference type="NCBI Taxonomy" id="1682113"/>
    <lineage>
        <taxon>Bacteria</taxon>
        <taxon>Bacillati</taxon>
        <taxon>Actinomycetota</taxon>
        <taxon>Actinomycetes</taxon>
        <taxon>Mycobacteriales</taxon>
        <taxon>Mycobacteriaceae</taxon>
        <taxon>Mycobacterium</taxon>
    </lineage>
</organism>
<protein>
    <submittedName>
        <fullName evidence="2">Uncharacterized protein</fullName>
    </submittedName>
</protein>
<feature type="transmembrane region" description="Helical" evidence="1">
    <location>
        <begin position="27"/>
        <end position="57"/>
    </location>
</feature>
<accession>A0A172UVX4</accession>
<feature type="transmembrane region" description="Helical" evidence="1">
    <location>
        <begin position="242"/>
        <end position="269"/>
    </location>
</feature>
<proteinExistence type="predicted"/>
<dbReference type="KEGG" id="madi:A7U43_16355"/>
<evidence type="ECO:0000256" key="1">
    <source>
        <dbReference type="SAM" id="Phobius"/>
    </source>
</evidence>
<gene>
    <name evidence="2" type="ORF">A7U43_16355</name>
</gene>
<feature type="transmembrane region" description="Helical" evidence="1">
    <location>
        <begin position="179"/>
        <end position="199"/>
    </location>
</feature>
<name>A0A172UVX4_9MYCO</name>
<keyword evidence="1" id="KW-0812">Transmembrane</keyword>
<feature type="transmembrane region" description="Helical" evidence="1">
    <location>
        <begin position="205"/>
        <end position="230"/>
    </location>
</feature>
<keyword evidence="3" id="KW-1185">Reference proteome</keyword>
<evidence type="ECO:0000313" key="3">
    <source>
        <dbReference type="Proteomes" id="UP000077143"/>
    </source>
</evidence>
<dbReference type="STRING" id="1682113.A7U43_16355"/>
<feature type="transmembrane region" description="Helical" evidence="1">
    <location>
        <begin position="69"/>
        <end position="86"/>
    </location>
</feature>
<feature type="transmembrane region" description="Helical" evidence="1">
    <location>
        <begin position="281"/>
        <end position="297"/>
    </location>
</feature>
<evidence type="ECO:0000313" key="2">
    <source>
        <dbReference type="EMBL" id="ANE82974.1"/>
    </source>
</evidence>
<sequence length="503" mass="54943">MFALLYTLAIVLELGEQWIDPWFTGGFVLAAAAAVITGMTRAKFLALLVASTTYFLVFRFPDVANHVNLLLCLNVAMISVMAYSLIRGHESPDHDYAALLPVLRIGLILVYVIAGFDKLNSDFLDPAASCAAGMLASIIDAMHTRFLGVPLVVPVAVTAACLGYRLLRRGRFGSPGNRTFTAVVVGAAAAGLAGVLLVLVGPGPYASAIGLIAAVSVIAWELGGGLLLVVPRLQAAIIAFSLLMHAALALIGFVDFGALAAALLFTFVPTSYVRQLTGRRLHVYAGICFAIALLCGWSTHIHRIPEPALLTGLAFDAAVIIAIWPLLVTVFSGGQRPRWDGVHIVDRAMPAWLYVFPIVLLFIGLTPYLGLRTAGNFSMFSNLRTEGASSNHLLLGGNPIKMWNYQEDVVWILDIDDRYGDVIYHYDGSPRGYALPVVEFRKWIHAWSRAGYRVPMTYAHNGYSYTTDDIVTDPMWRADALDAQMYLLDFRYIQPGNPNYCRW</sequence>
<keyword evidence="1" id="KW-1133">Transmembrane helix</keyword>
<reference evidence="2 3" key="1">
    <citation type="submission" date="2016-05" db="EMBL/GenBank/DDBJ databases">
        <title>Complete genome sequence of a phthalic acid esters degrading Mycobacterium sp. YC-RL4.</title>
        <authorList>
            <person name="Ren L."/>
            <person name="Fan S."/>
            <person name="Ruth N."/>
            <person name="Jia Y."/>
            <person name="Wang J."/>
            <person name="Qiao C."/>
        </authorList>
    </citation>
    <scope>NUCLEOTIDE SEQUENCE [LARGE SCALE GENOMIC DNA]</scope>
    <source>
        <strain evidence="2 3">YC-RL4</strain>
    </source>
</reference>
<dbReference type="EMBL" id="CP015596">
    <property type="protein sequence ID" value="ANE82974.1"/>
    <property type="molecule type" value="Genomic_DNA"/>
</dbReference>
<dbReference type="AlphaFoldDB" id="A0A172UVX4"/>
<feature type="transmembrane region" description="Helical" evidence="1">
    <location>
        <begin position="147"/>
        <end position="167"/>
    </location>
</feature>
<feature type="transmembrane region" description="Helical" evidence="1">
    <location>
        <begin position="309"/>
        <end position="331"/>
    </location>
</feature>
<feature type="transmembrane region" description="Helical" evidence="1">
    <location>
        <begin position="351"/>
        <end position="371"/>
    </location>
</feature>
<feature type="transmembrane region" description="Helical" evidence="1">
    <location>
        <begin position="98"/>
        <end position="116"/>
    </location>
</feature>
<dbReference type="Proteomes" id="UP000077143">
    <property type="component" value="Chromosome"/>
</dbReference>
<keyword evidence="1" id="KW-0472">Membrane</keyword>